<evidence type="ECO:0008006" key="3">
    <source>
        <dbReference type="Google" id="ProtNLM"/>
    </source>
</evidence>
<gene>
    <name evidence="1" type="ORF">EDD80_1016</name>
</gene>
<dbReference type="Proteomes" id="UP000295807">
    <property type="component" value="Unassembled WGS sequence"/>
</dbReference>
<reference evidence="1 2" key="1">
    <citation type="submission" date="2019-03" db="EMBL/GenBank/DDBJ databases">
        <title>Genomic Encyclopedia of Type Strains, Phase IV (KMG-IV): sequencing the most valuable type-strain genomes for metagenomic binning, comparative biology and taxonomic classification.</title>
        <authorList>
            <person name="Goeker M."/>
        </authorList>
    </citation>
    <scope>NUCLEOTIDE SEQUENCE [LARGE SCALE GENOMIC DNA]</scope>
    <source>
        <strain evidence="1 2">DSM 21100</strain>
    </source>
</reference>
<name>A0A4R3KVR7_9SPHI</name>
<evidence type="ECO:0000313" key="2">
    <source>
        <dbReference type="Proteomes" id="UP000295807"/>
    </source>
</evidence>
<dbReference type="RefSeq" id="WP_132127296.1">
    <property type="nucleotide sequence ID" value="NZ_CP042432.1"/>
</dbReference>
<proteinExistence type="predicted"/>
<protein>
    <recommendedName>
        <fullName evidence="3">Natural product</fullName>
    </recommendedName>
</protein>
<keyword evidence="2" id="KW-1185">Reference proteome</keyword>
<dbReference type="EMBL" id="SMAD01000001">
    <property type="protein sequence ID" value="TCS89809.1"/>
    <property type="molecule type" value="Genomic_DNA"/>
</dbReference>
<sequence>MNKLKLNLKDVEEILTREQLKQVVGGNGSDTSCECRLTASDGNDYPIELNPEPTTESDCSTRCESAYDDINSSGGTATDWTATWGSGS</sequence>
<comment type="caution">
    <text evidence="1">The sequence shown here is derived from an EMBL/GenBank/DDBJ whole genome shotgun (WGS) entry which is preliminary data.</text>
</comment>
<organism evidence="1 2">
    <name type="scientific">Anseongella ginsenosidimutans</name>
    <dbReference type="NCBI Taxonomy" id="496056"/>
    <lineage>
        <taxon>Bacteria</taxon>
        <taxon>Pseudomonadati</taxon>
        <taxon>Bacteroidota</taxon>
        <taxon>Sphingobacteriia</taxon>
        <taxon>Sphingobacteriales</taxon>
        <taxon>Sphingobacteriaceae</taxon>
        <taxon>Anseongella</taxon>
    </lineage>
</organism>
<evidence type="ECO:0000313" key="1">
    <source>
        <dbReference type="EMBL" id="TCS89809.1"/>
    </source>
</evidence>
<dbReference type="AlphaFoldDB" id="A0A4R3KVR7"/>
<accession>A0A4R3KVR7</accession>